<dbReference type="Pfam" id="PF21674">
    <property type="entry name" value="CCDC22_N"/>
    <property type="match status" value="1"/>
</dbReference>
<reference evidence="6" key="2">
    <citation type="submission" date="2020-11" db="EMBL/GenBank/DDBJ databases">
        <authorList>
            <person name="McCartney M.A."/>
            <person name="Auch B."/>
            <person name="Kono T."/>
            <person name="Mallez S."/>
            <person name="Becker A."/>
            <person name="Gohl D.M."/>
            <person name="Silverstein K.A.T."/>
            <person name="Koren S."/>
            <person name="Bechman K.B."/>
            <person name="Herman A."/>
            <person name="Abrahante J.E."/>
            <person name="Garbe J."/>
        </authorList>
    </citation>
    <scope>NUCLEOTIDE SEQUENCE</scope>
    <source>
        <strain evidence="6">Duluth1</strain>
        <tissue evidence="6">Whole animal</tissue>
    </source>
</reference>
<evidence type="ECO:0000256" key="3">
    <source>
        <dbReference type="SAM" id="MobiDB-lite"/>
    </source>
</evidence>
<dbReference type="GO" id="GO:0097602">
    <property type="term" value="F:cullin family protein binding"/>
    <property type="evidence" value="ECO:0007669"/>
    <property type="project" value="TreeGrafter"/>
</dbReference>
<organism evidence="6 7">
    <name type="scientific">Dreissena polymorpha</name>
    <name type="common">Zebra mussel</name>
    <name type="synonym">Mytilus polymorpha</name>
    <dbReference type="NCBI Taxonomy" id="45954"/>
    <lineage>
        <taxon>Eukaryota</taxon>
        <taxon>Metazoa</taxon>
        <taxon>Spiralia</taxon>
        <taxon>Lophotrochozoa</taxon>
        <taxon>Mollusca</taxon>
        <taxon>Bivalvia</taxon>
        <taxon>Autobranchia</taxon>
        <taxon>Heteroconchia</taxon>
        <taxon>Euheterodonta</taxon>
        <taxon>Imparidentia</taxon>
        <taxon>Neoheterodontei</taxon>
        <taxon>Myida</taxon>
        <taxon>Dreissenoidea</taxon>
        <taxon>Dreissenidae</taxon>
        <taxon>Dreissena</taxon>
    </lineage>
</organism>
<dbReference type="EMBL" id="JAIWYP010000004">
    <property type="protein sequence ID" value="KAH3842178.1"/>
    <property type="molecule type" value="Genomic_DNA"/>
</dbReference>
<proteinExistence type="inferred from homology"/>
<keyword evidence="2" id="KW-0175">Coiled coil</keyword>
<dbReference type="PANTHER" id="PTHR15668:SF4">
    <property type="entry name" value="COILED-COIL DOMAIN-CONTAINING PROTEIN 22"/>
    <property type="match status" value="1"/>
</dbReference>
<protein>
    <recommendedName>
        <fullName evidence="8">Coiled-coil domain-containing protein 22 homolog</fullName>
    </recommendedName>
</protein>
<evidence type="ECO:0000259" key="5">
    <source>
        <dbReference type="Pfam" id="PF21674"/>
    </source>
</evidence>
<feature type="region of interest" description="Disordered" evidence="3">
    <location>
        <begin position="27"/>
        <end position="97"/>
    </location>
</feature>
<evidence type="ECO:0000256" key="1">
    <source>
        <dbReference type="ARBA" id="ARBA00006438"/>
    </source>
</evidence>
<evidence type="ECO:0000313" key="7">
    <source>
        <dbReference type="Proteomes" id="UP000828390"/>
    </source>
</evidence>
<sequence>MVNGVIELPFVCVPCRERPLIEVMEVSFPDDSITDPESDNESVPESDHESVPEPGQETESESYQESKPESDQESEPESGQESEPECGQESEPESDMDTYANWVIVDLKWLEVTMGSAMTQMSDTYVLVTEVPVSAVPMDTSVHVTEVPYFRAEAQFEEPKDDLEQLHDPCRQPEPGEDYAKRSADMEFGLKTDNLPEGFYRKEVKVGGRRHLIFATDEQINFLKRSRRWYLYSTLKVVKAPFTSLLSIHAIVRRADHATQLLLAFVCMSTGLRPCHSGCRSYGWRWSLSAKSHDTEMEEVDNIILHSLRSIGCDIDEEVQSLKQFSTEVIVACTVKCLRTIVKDVDLPSSLPQGMAAKFRVGTALASNLQALGYRGDIGYQTFLYSSEADIRKIFMFLVDKLPKETVETTDEVLGSSVLLQRNIASVLSRQLASPWVSPYIKNRGITMRGQPQTWQREGTCCMYHFHASHVIVPEGSTDLTKPTPKAIKVYHQSSLPFVTSQCLHHGDTAPSLMEANMANVTAQQEWEAEWNSAGLASRLSQQDYRSKKAQRIRKRITDQLRQDRQRSEALGDTTNDLQQLLATIGGRGAGAAKTKGSRFTHTEKLLFAKDDEKALSEVQSQVPVGKTEEDIQKEREEELTKLKDELNSLTSDLEKLELEVRKFTAGSQQMEEEIANQTRANLEKEEGYKVKKRTLDLLPDAENNIAKLQAVVDSSAQRLLTLASQWEKHRTPLIDQYRSLKDTASRTESEAQRKLEEIKEFRKKLKQVQDEARGKEELSKQLRSEFERMTKEVNRSAYTKRIMEIVANIKKQKMEIDKVLIDTRTVQKEINQLSGKLDRQFTVTDELIFRDAKKDEAVKKAYRYLAALHENCELLIRTVEETGGIMREIRELEDQIMTEDGKKTHENLDKITADLQQMKGENEILLKKRKAKS</sequence>
<dbReference type="InterPro" id="IPR008530">
    <property type="entry name" value="CCDC22"/>
</dbReference>
<feature type="compositionally biased region" description="Acidic residues" evidence="3">
    <location>
        <begin position="32"/>
        <end position="44"/>
    </location>
</feature>
<dbReference type="Proteomes" id="UP000828390">
    <property type="component" value="Unassembled WGS sequence"/>
</dbReference>
<feature type="coiled-coil region" evidence="2">
    <location>
        <begin position="738"/>
        <end position="793"/>
    </location>
</feature>
<feature type="coiled-coil region" evidence="2">
    <location>
        <begin position="633"/>
        <end position="674"/>
    </location>
</feature>
<comment type="similarity">
    <text evidence="1">Belongs to the CCDC22 family.</text>
</comment>
<dbReference type="InterPro" id="IPR048349">
    <property type="entry name" value="CCDC22_N"/>
</dbReference>
<accession>A0A9D4KMD1</accession>
<feature type="compositionally biased region" description="Acidic residues" evidence="3">
    <location>
        <begin position="71"/>
        <end position="96"/>
    </location>
</feature>
<dbReference type="GO" id="GO:2000060">
    <property type="term" value="P:positive regulation of ubiquitin-dependent protein catabolic process"/>
    <property type="evidence" value="ECO:0007669"/>
    <property type="project" value="TreeGrafter"/>
</dbReference>
<dbReference type="PANTHER" id="PTHR15668">
    <property type="entry name" value="JM1 PROTEIN"/>
    <property type="match status" value="1"/>
</dbReference>
<comment type="caution">
    <text evidence="6">The sequence shown here is derived from an EMBL/GenBank/DDBJ whole genome shotgun (WGS) entry which is preliminary data.</text>
</comment>
<gene>
    <name evidence="6" type="ORF">DPMN_115673</name>
</gene>
<dbReference type="InterPro" id="IPR048348">
    <property type="entry name" value="CCDC22_CC"/>
</dbReference>
<reference evidence="6" key="1">
    <citation type="journal article" date="2019" name="bioRxiv">
        <title>The Genome of the Zebra Mussel, Dreissena polymorpha: A Resource for Invasive Species Research.</title>
        <authorList>
            <person name="McCartney M.A."/>
            <person name="Auch B."/>
            <person name="Kono T."/>
            <person name="Mallez S."/>
            <person name="Zhang Y."/>
            <person name="Obille A."/>
            <person name="Becker A."/>
            <person name="Abrahante J.E."/>
            <person name="Garbe J."/>
            <person name="Badalamenti J.P."/>
            <person name="Herman A."/>
            <person name="Mangelson H."/>
            <person name="Liachko I."/>
            <person name="Sullivan S."/>
            <person name="Sone E.D."/>
            <person name="Koren S."/>
            <person name="Silverstein K.A.T."/>
            <person name="Beckman K.B."/>
            <person name="Gohl D.M."/>
        </authorList>
    </citation>
    <scope>NUCLEOTIDE SEQUENCE</scope>
    <source>
        <strain evidence="6">Duluth1</strain>
        <tissue evidence="6">Whole animal</tissue>
    </source>
</reference>
<dbReference type="Pfam" id="PF05667">
    <property type="entry name" value="CCDC22_CC"/>
    <property type="match status" value="1"/>
</dbReference>
<evidence type="ECO:0000256" key="2">
    <source>
        <dbReference type="SAM" id="Coils"/>
    </source>
</evidence>
<evidence type="ECO:0000313" key="6">
    <source>
        <dbReference type="EMBL" id="KAH3842178.1"/>
    </source>
</evidence>
<keyword evidence="7" id="KW-1185">Reference proteome</keyword>
<evidence type="ECO:0000259" key="4">
    <source>
        <dbReference type="Pfam" id="PF05667"/>
    </source>
</evidence>
<feature type="domain" description="CCDC22 coiled-coil" evidence="4">
    <location>
        <begin position="422"/>
        <end position="903"/>
    </location>
</feature>
<evidence type="ECO:0008006" key="8">
    <source>
        <dbReference type="Google" id="ProtNLM"/>
    </source>
</evidence>
<feature type="domain" description="CCDC22 N-terminal" evidence="5">
    <location>
        <begin position="297"/>
        <end position="403"/>
    </location>
</feature>
<dbReference type="AlphaFoldDB" id="A0A9D4KMD1"/>
<name>A0A9D4KMD1_DREPO</name>